<reference evidence="9" key="1">
    <citation type="submission" date="2025-08" db="UniProtKB">
        <authorList>
            <consortium name="RefSeq"/>
        </authorList>
    </citation>
    <scope>IDENTIFICATION</scope>
    <source>
        <strain evidence="9">15112-1751.03</strain>
        <tissue evidence="9">Whole Adult</tissue>
    </source>
</reference>
<evidence type="ECO:0000256" key="5">
    <source>
        <dbReference type="ARBA" id="ARBA00023157"/>
    </source>
</evidence>
<dbReference type="OrthoDB" id="7849093at2759"/>
<keyword evidence="8" id="KW-1185">Reference proteome</keyword>
<evidence type="ECO:0000256" key="4">
    <source>
        <dbReference type="ARBA" id="ARBA00022825"/>
    </source>
</evidence>
<dbReference type="PANTHER" id="PTHR24276:SF94">
    <property type="entry name" value="AT20289P-RELATED"/>
    <property type="match status" value="1"/>
</dbReference>
<dbReference type="GO" id="GO:0006508">
    <property type="term" value="P:proteolysis"/>
    <property type="evidence" value="ECO:0007669"/>
    <property type="project" value="UniProtKB-KW"/>
</dbReference>
<keyword evidence="2 6" id="KW-0732">Signal</keyword>
<keyword evidence="5" id="KW-1015">Disulfide bond</keyword>
<dbReference type="Gene3D" id="2.40.10.10">
    <property type="entry name" value="Trypsin-like serine proteases"/>
    <property type="match status" value="1"/>
</dbReference>
<name>A0A6P8XMF3_DROAB</name>
<feature type="chain" id="PRO_5027665082" evidence="6">
    <location>
        <begin position="20"/>
        <end position="295"/>
    </location>
</feature>
<dbReference type="AlphaFoldDB" id="A0A6P8XMF3"/>
<protein>
    <submittedName>
        <fullName evidence="9">Uncharacterized protein LOC117574414</fullName>
    </submittedName>
</protein>
<evidence type="ECO:0000313" key="9">
    <source>
        <dbReference type="RefSeq" id="XP_034114143.1"/>
    </source>
</evidence>
<dbReference type="InterPro" id="IPR001254">
    <property type="entry name" value="Trypsin_dom"/>
</dbReference>
<dbReference type="GeneID" id="117574414"/>
<proteinExistence type="predicted"/>
<dbReference type="Proteomes" id="UP000515160">
    <property type="component" value="Chromosome 2R"/>
</dbReference>
<dbReference type="RefSeq" id="XP_034114143.1">
    <property type="nucleotide sequence ID" value="XM_034258252.2"/>
</dbReference>
<evidence type="ECO:0000256" key="1">
    <source>
        <dbReference type="ARBA" id="ARBA00022670"/>
    </source>
</evidence>
<keyword evidence="4" id="KW-0720">Serine protease</keyword>
<dbReference type="PANTHER" id="PTHR24276">
    <property type="entry name" value="POLYSERASE-RELATED"/>
    <property type="match status" value="1"/>
</dbReference>
<dbReference type="Pfam" id="PF00089">
    <property type="entry name" value="Trypsin"/>
    <property type="match status" value="1"/>
</dbReference>
<keyword evidence="1" id="KW-0645">Protease</keyword>
<dbReference type="InterPro" id="IPR050430">
    <property type="entry name" value="Peptidase_S1"/>
</dbReference>
<dbReference type="SUPFAM" id="SSF50494">
    <property type="entry name" value="Trypsin-like serine proteases"/>
    <property type="match status" value="1"/>
</dbReference>
<dbReference type="InterPro" id="IPR043504">
    <property type="entry name" value="Peptidase_S1_PA_chymotrypsin"/>
</dbReference>
<evidence type="ECO:0000256" key="6">
    <source>
        <dbReference type="SAM" id="SignalP"/>
    </source>
</evidence>
<dbReference type="InterPro" id="IPR009003">
    <property type="entry name" value="Peptidase_S1_PA"/>
</dbReference>
<organism evidence="8 9">
    <name type="scientific">Drosophila albomicans</name>
    <name type="common">Fruit fly</name>
    <dbReference type="NCBI Taxonomy" id="7291"/>
    <lineage>
        <taxon>Eukaryota</taxon>
        <taxon>Metazoa</taxon>
        <taxon>Ecdysozoa</taxon>
        <taxon>Arthropoda</taxon>
        <taxon>Hexapoda</taxon>
        <taxon>Insecta</taxon>
        <taxon>Pterygota</taxon>
        <taxon>Neoptera</taxon>
        <taxon>Endopterygota</taxon>
        <taxon>Diptera</taxon>
        <taxon>Brachycera</taxon>
        <taxon>Muscomorpha</taxon>
        <taxon>Ephydroidea</taxon>
        <taxon>Drosophilidae</taxon>
        <taxon>Drosophila</taxon>
    </lineage>
</organism>
<evidence type="ECO:0000313" key="8">
    <source>
        <dbReference type="Proteomes" id="UP000515160"/>
    </source>
</evidence>
<feature type="signal peptide" evidence="6">
    <location>
        <begin position="1"/>
        <end position="19"/>
    </location>
</feature>
<evidence type="ECO:0000256" key="3">
    <source>
        <dbReference type="ARBA" id="ARBA00022801"/>
    </source>
</evidence>
<feature type="domain" description="Peptidase S1" evidence="7">
    <location>
        <begin position="102"/>
        <end position="285"/>
    </location>
</feature>
<keyword evidence="3" id="KW-0378">Hydrolase</keyword>
<evidence type="ECO:0000256" key="2">
    <source>
        <dbReference type="ARBA" id="ARBA00022729"/>
    </source>
</evidence>
<evidence type="ECO:0000259" key="7">
    <source>
        <dbReference type="Pfam" id="PF00089"/>
    </source>
</evidence>
<gene>
    <name evidence="9" type="primary">LOC117574414</name>
</gene>
<sequence>MSPTVKLFGLLLILQLSNCCGKKKVQNNFKLSVNFQPYKGKLPANGVVRIVEYILPAKHIKTKHKPTKKPNTKKCKRKKKPCRKKQIQLRSVSPHPTNFLIKVLQNKQIICSGALITTKLALSSSNCFSKNPSPSQFQLQDINKELHAVDQIVLSSFYDLAALMLTNHIKDSSIQPLKLCQQAIEAKQNVSLYMTKVRSNFLRTQIVENAVCKQSFMQNEFVFITSNMFCAQNSNVAVDCEKTLKGDPLLLNGQLCGINVYGPSCVDNAPNGDLYANIFKARDFIEDVKRSVAET</sequence>
<accession>A0A6P8XMF3</accession>
<dbReference type="GO" id="GO:0004252">
    <property type="term" value="F:serine-type endopeptidase activity"/>
    <property type="evidence" value="ECO:0007669"/>
    <property type="project" value="InterPro"/>
</dbReference>